<comment type="function">
    <text evidence="11">Subunit R is required for both nuclease and ATPase activities, but not for modification.</text>
</comment>
<evidence type="ECO:0000256" key="2">
    <source>
        <dbReference type="ARBA" id="ARBA00008598"/>
    </source>
</evidence>
<dbReference type="InterPro" id="IPR051268">
    <property type="entry name" value="Type-I_R_enzyme_R_subunit"/>
</dbReference>
<keyword evidence="7 13" id="KW-0255">Endonuclease</keyword>
<evidence type="ECO:0000256" key="8">
    <source>
        <dbReference type="ARBA" id="ARBA00022801"/>
    </source>
</evidence>
<sequence length="972" mass="110589">MTFNEANSVQSFVLELLSGNGDVWLAVRGPGLERSELDVLVDNDVRNALLRLNPEIAEEPSRADEVLYRLRGITLSARSSGLVRANEEFREWLLGEKSLPYGREHQHVPVRLIDFRNLSRNTYTMSTEVTFRHGRIERRFDLVLWINGIPVVVGETKTPTRPAVTWADGAFQIQGYEEDAPAFFVPNVFSFATDGRELHFGSVRMPLNLWGMWRDGERSEPEGLRLVEQGVRGLLTPRTVLDILQDFTVYATDRSHRKIKVICRYQQYEAVNRIVDRVLDGVIRKGLVWHFQGSGKSLLMVFAAQKLRTHPRLGSPTVLIVVDRVDLDTQITATFNAADVPNLVSTDSGDQLIELLRTEQRKIIITTIQKFREAREVVSARPDIICLVDEAHRSQEGDLGQRMRDALPGAFLFGLTGTPINARERNTFRTFGADEDPGRYLSRYTQADSLRDGTTLPLHFEPRPAEFHIDRDVIEAEFDRLTDGLSEEDRESLTRRAGRMETLIKASERIAKVCADIAAHFKAKVGPNGFKAQVVTFDKESCALYKDELDKLLGPDASAVVISTGSGTPKWLNDRYARTKDEEERLLDRFRDPADPLKILIVTGRLLTGFDAPVLQTMYLDKVIKDHNLLQAVCRTNRPYEHGGQTKTHGLVVDYLGVFDHLAKALEFDETAMQEVVTNISRLAGQLPAAMAACLRFFPPELDRSVEGHEGLFAAQEHLPDDATRDAFAAAYNRLARLWEALSPDPVLTTYRDDYVWLTQVYRSVQPGGNTGRLLWRMLGAKTMEIINANVHVDVLRDDLETLVLDAEMVEALEQTPERSAQRVDFQLTQRLRQHSDDPRFVSLADRLEQLRQQHQLGQLTSLMFLKRLLELAQQLVTLERELAPETREAGGRSALTRLFEQARNGRTAAAVERIVSDIDDIVQKIRFPGWQHTISGEREVKKALRRTLLKYKLHRDEELFNKAYDYLRQYY</sequence>
<dbReference type="InterPro" id="IPR004473">
    <property type="entry name" value="Restrct_endonuc_typeI_HsdR"/>
</dbReference>
<dbReference type="PANTHER" id="PTHR30195">
    <property type="entry name" value="TYPE I SITE-SPECIFIC DEOXYRIBONUCLEASE PROTEIN SUBUNIT M AND R"/>
    <property type="match status" value="1"/>
</dbReference>
<dbReference type="Gene3D" id="3.90.1570.50">
    <property type="match status" value="1"/>
</dbReference>
<evidence type="ECO:0000259" key="12">
    <source>
        <dbReference type="PROSITE" id="PS51192"/>
    </source>
</evidence>
<keyword evidence="14" id="KW-1185">Reference proteome</keyword>
<dbReference type="Pfam" id="PF04313">
    <property type="entry name" value="HSDR_N"/>
    <property type="match status" value="1"/>
</dbReference>
<keyword evidence="8 11" id="KW-0378">Hydrolase</keyword>
<evidence type="ECO:0000256" key="10">
    <source>
        <dbReference type="ARBA" id="ARBA00023125"/>
    </source>
</evidence>
<protein>
    <recommendedName>
        <fullName evidence="11">Type I restriction enzyme endonuclease subunit</fullName>
        <shortName evidence="11">R protein</shortName>
        <ecNumber evidence="11">3.1.21.3</ecNumber>
    </recommendedName>
</protein>
<dbReference type="CDD" id="cd22332">
    <property type="entry name" value="HsdR_N"/>
    <property type="match status" value="1"/>
</dbReference>
<name>A0ABX2FIF0_9PSEU</name>
<organism evidence="13 14">
    <name type="scientific">Kibdelosporangium persicum</name>
    <dbReference type="NCBI Taxonomy" id="2698649"/>
    <lineage>
        <taxon>Bacteria</taxon>
        <taxon>Bacillati</taxon>
        <taxon>Actinomycetota</taxon>
        <taxon>Actinomycetes</taxon>
        <taxon>Pseudonocardiales</taxon>
        <taxon>Pseudonocardiaceae</taxon>
        <taxon>Kibdelosporangium</taxon>
    </lineage>
</organism>
<dbReference type="SMART" id="SM00487">
    <property type="entry name" value="DEXDc"/>
    <property type="match status" value="1"/>
</dbReference>
<dbReference type="EC" id="3.1.21.3" evidence="11"/>
<dbReference type="CDD" id="cd18030">
    <property type="entry name" value="DEXHc_RE_I_HsdR"/>
    <property type="match status" value="1"/>
</dbReference>
<dbReference type="EMBL" id="JAAATY010000050">
    <property type="protein sequence ID" value="NRN71062.1"/>
    <property type="molecule type" value="Genomic_DNA"/>
</dbReference>
<evidence type="ECO:0000256" key="11">
    <source>
        <dbReference type="RuleBase" id="RU364115"/>
    </source>
</evidence>
<dbReference type="InterPro" id="IPR055180">
    <property type="entry name" value="HsdR_RecA-like_helicase_dom_2"/>
</dbReference>
<evidence type="ECO:0000256" key="6">
    <source>
        <dbReference type="ARBA" id="ARBA00022747"/>
    </source>
</evidence>
<evidence type="ECO:0000256" key="7">
    <source>
        <dbReference type="ARBA" id="ARBA00022759"/>
    </source>
</evidence>
<keyword evidence="4" id="KW-0540">Nuclease</keyword>
<dbReference type="PROSITE" id="PS51192">
    <property type="entry name" value="HELICASE_ATP_BIND_1"/>
    <property type="match status" value="1"/>
</dbReference>
<dbReference type="Pfam" id="PF18766">
    <property type="entry name" value="SWI2_SNF2"/>
    <property type="match status" value="1"/>
</dbReference>
<gene>
    <name evidence="13" type="ORF">GC106_83370</name>
</gene>
<feature type="domain" description="Helicase ATP-binding" evidence="12">
    <location>
        <begin position="284"/>
        <end position="437"/>
    </location>
</feature>
<evidence type="ECO:0000313" key="14">
    <source>
        <dbReference type="Proteomes" id="UP000763557"/>
    </source>
</evidence>
<comment type="subunit">
    <text evidence="3 11">The type I restriction/modification system is composed of three polypeptides R, M and S.</text>
</comment>
<dbReference type="InterPro" id="IPR027417">
    <property type="entry name" value="P-loop_NTPase"/>
</dbReference>
<proteinExistence type="inferred from homology"/>
<accession>A0ABX2FIF0</accession>
<dbReference type="InterPro" id="IPR040980">
    <property type="entry name" value="SWI2_SNF2"/>
</dbReference>
<dbReference type="RefSeq" id="WP_173142241.1">
    <property type="nucleotide sequence ID" value="NZ_CBCSGW010000030.1"/>
</dbReference>
<dbReference type="Proteomes" id="UP000763557">
    <property type="component" value="Unassembled WGS sequence"/>
</dbReference>
<dbReference type="PANTHER" id="PTHR30195:SF15">
    <property type="entry name" value="TYPE I RESTRICTION ENZYME HINDI ENDONUCLEASE SUBUNIT"/>
    <property type="match status" value="1"/>
</dbReference>
<dbReference type="NCBIfam" id="TIGR00348">
    <property type="entry name" value="hsdR"/>
    <property type="match status" value="1"/>
</dbReference>
<comment type="catalytic activity">
    <reaction evidence="1 11">
        <text>Endonucleolytic cleavage of DNA to give random double-stranded fragments with terminal 5'-phosphates, ATP is simultaneously hydrolyzed.</text>
        <dbReference type="EC" id="3.1.21.3"/>
    </reaction>
</comment>
<dbReference type="CDD" id="cd18800">
    <property type="entry name" value="SF2_C_EcoR124I-like"/>
    <property type="match status" value="1"/>
</dbReference>
<keyword evidence="9 11" id="KW-0067">ATP-binding</keyword>
<dbReference type="InterPro" id="IPR007409">
    <property type="entry name" value="Restrct_endonuc_type1_HsdR_N"/>
</dbReference>
<dbReference type="SUPFAM" id="SSF52540">
    <property type="entry name" value="P-loop containing nucleoside triphosphate hydrolases"/>
    <property type="match status" value="2"/>
</dbReference>
<comment type="similarity">
    <text evidence="2 11">Belongs to the HsdR family.</text>
</comment>
<comment type="caution">
    <text evidence="13">The sequence shown here is derived from an EMBL/GenBank/DDBJ whole genome shotgun (WGS) entry which is preliminary data.</text>
</comment>
<keyword evidence="10 11" id="KW-0238">DNA-binding</keyword>
<dbReference type="InterPro" id="IPR014001">
    <property type="entry name" value="Helicase_ATP-bd"/>
</dbReference>
<evidence type="ECO:0000256" key="1">
    <source>
        <dbReference type="ARBA" id="ARBA00000851"/>
    </source>
</evidence>
<dbReference type="GO" id="GO:0004519">
    <property type="term" value="F:endonuclease activity"/>
    <property type="evidence" value="ECO:0007669"/>
    <property type="project" value="UniProtKB-KW"/>
</dbReference>
<evidence type="ECO:0000256" key="5">
    <source>
        <dbReference type="ARBA" id="ARBA00022741"/>
    </source>
</evidence>
<reference evidence="13 14" key="1">
    <citation type="submission" date="2020-01" db="EMBL/GenBank/DDBJ databases">
        <title>Kibdelosporangium persica a novel Actinomycetes from a hot desert in Iran.</title>
        <authorList>
            <person name="Safaei N."/>
            <person name="Zaburannyi N."/>
            <person name="Mueller R."/>
            <person name="Wink J."/>
        </authorList>
    </citation>
    <scope>NUCLEOTIDE SEQUENCE [LARGE SCALE GENOMIC DNA]</scope>
    <source>
        <strain evidence="13 14">4NS15</strain>
    </source>
</reference>
<keyword evidence="5 11" id="KW-0547">Nucleotide-binding</keyword>
<evidence type="ECO:0000313" key="13">
    <source>
        <dbReference type="EMBL" id="NRN71062.1"/>
    </source>
</evidence>
<dbReference type="Pfam" id="PF22679">
    <property type="entry name" value="T1R_D3-like"/>
    <property type="match status" value="1"/>
</dbReference>
<keyword evidence="6 11" id="KW-0680">Restriction system</keyword>
<evidence type="ECO:0000256" key="3">
    <source>
        <dbReference type="ARBA" id="ARBA00011296"/>
    </source>
</evidence>
<evidence type="ECO:0000256" key="9">
    <source>
        <dbReference type="ARBA" id="ARBA00022840"/>
    </source>
</evidence>
<dbReference type="Gene3D" id="3.40.50.300">
    <property type="entry name" value="P-loop containing nucleotide triphosphate hydrolases"/>
    <property type="match status" value="3"/>
</dbReference>
<evidence type="ECO:0000256" key="4">
    <source>
        <dbReference type="ARBA" id="ARBA00022722"/>
    </source>
</evidence>